<dbReference type="Proteomes" id="UP000410492">
    <property type="component" value="Unassembled WGS sequence"/>
</dbReference>
<reference evidence="1 2" key="1">
    <citation type="submission" date="2019-01" db="EMBL/GenBank/DDBJ databases">
        <authorList>
            <person name="Sayadi A."/>
        </authorList>
    </citation>
    <scope>NUCLEOTIDE SEQUENCE [LARGE SCALE GENOMIC DNA]</scope>
</reference>
<evidence type="ECO:0000313" key="1">
    <source>
        <dbReference type="EMBL" id="VEN50110.1"/>
    </source>
</evidence>
<sequence>MSRGIACEFQRLFGQVNELKRQGGTSWTSTGVTKWPEATLLLDFEGKVLSETDVLDCMGGTPGPQGEAADRKCFEVGDS</sequence>
<accession>A0A653CQB6</accession>
<dbReference type="AlphaFoldDB" id="A0A653CQB6"/>
<keyword evidence="2" id="KW-1185">Reference proteome</keyword>
<organism evidence="1 2">
    <name type="scientific">Callosobruchus maculatus</name>
    <name type="common">Southern cowpea weevil</name>
    <name type="synonym">Pulse bruchid</name>
    <dbReference type="NCBI Taxonomy" id="64391"/>
    <lineage>
        <taxon>Eukaryota</taxon>
        <taxon>Metazoa</taxon>
        <taxon>Ecdysozoa</taxon>
        <taxon>Arthropoda</taxon>
        <taxon>Hexapoda</taxon>
        <taxon>Insecta</taxon>
        <taxon>Pterygota</taxon>
        <taxon>Neoptera</taxon>
        <taxon>Endopterygota</taxon>
        <taxon>Coleoptera</taxon>
        <taxon>Polyphaga</taxon>
        <taxon>Cucujiformia</taxon>
        <taxon>Chrysomeloidea</taxon>
        <taxon>Chrysomelidae</taxon>
        <taxon>Bruchinae</taxon>
        <taxon>Bruchini</taxon>
        <taxon>Callosobruchus</taxon>
    </lineage>
</organism>
<gene>
    <name evidence="1" type="ORF">CALMAC_LOCUS10987</name>
</gene>
<name>A0A653CQB6_CALMS</name>
<dbReference type="EMBL" id="CAACVG010008511">
    <property type="protein sequence ID" value="VEN50110.1"/>
    <property type="molecule type" value="Genomic_DNA"/>
</dbReference>
<protein>
    <submittedName>
        <fullName evidence="1">Uncharacterized protein</fullName>
    </submittedName>
</protein>
<proteinExistence type="predicted"/>
<evidence type="ECO:0000313" key="2">
    <source>
        <dbReference type="Proteomes" id="UP000410492"/>
    </source>
</evidence>